<sequence length="219" mass="24740">MNKAVALITAWGDFDARYPESSLEDFCRYYLNTNDTKSTAVAKSPWQMPVSTDFVLMRLVGRIYKLHSFYAAIAMDGTGINTSEEFSLLNAIDGLNEPRKTEAISKALFELSTGSDMLSRLKKIGYISEYADAEDGRSKRLKMTAKGSKALATCRKRMNLLAEMEFHDLTTDEKKLCIHLLNTVDNKFSAAWLLHKGKRFEDIYKEVTAEPVLSAKNNR</sequence>
<name>A0A3E1NDZ8_9BACT</name>
<feature type="domain" description="HTH marR-type" evidence="1">
    <location>
        <begin position="73"/>
        <end position="174"/>
    </location>
</feature>
<organism evidence="2 3">
    <name type="scientific">Deminuibacter soli</name>
    <dbReference type="NCBI Taxonomy" id="2291815"/>
    <lineage>
        <taxon>Bacteria</taxon>
        <taxon>Pseudomonadati</taxon>
        <taxon>Bacteroidota</taxon>
        <taxon>Chitinophagia</taxon>
        <taxon>Chitinophagales</taxon>
        <taxon>Chitinophagaceae</taxon>
        <taxon>Deminuibacter</taxon>
    </lineage>
</organism>
<evidence type="ECO:0000313" key="3">
    <source>
        <dbReference type="Proteomes" id="UP000261284"/>
    </source>
</evidence>
<dbReference type="SMART" id="SM00347">
    <property type="entry name" value="HTH_MARR"/>
    <property type="match status" value="1"/>
</dbReference>
<reference evidence="2 3" key="1">
    <citation type="submission" date="2018-08" db="EMBL/GenBank/DDBJ databases">
        <title>Chitinophagaceae sp. K23C18032701, a novel bacterium isolated from forest soil.</title>
        <authorList>
            <person name="Wang C."/>
        </authorList>
    </citation>
    <scope>NUCLEOTIDE SEQUENCE [LARGE SCALE GENOMIC DNA]</scope>
    <source>
        <strain evidence="2 3">K23C18032701</strain>
    </source>
</reference>
<accession>A0A3E1NDZ8</accession>
<dbReference type="EMBL" id="QTJU01000011">
    <property type="protein sequence ID" value="RFM26180.1"/>
    <property type="molecule type" value="Genomic_DNA"/>
</dbReference>
<evidence type="ECO:0000313" key="2">
    <source>
        <dbReference type="EMBL" id="RFM26180.1"/>
    </source>
</evidence>
<gene>
    <name evidence="2" type="ORF">DXN05_21510</name>
</gene>
<comment type="caution">
    <text evidence="2">The sequence shown here is derived from an EMBL/GenBank/DDBJ whole genome shotgun (WGS) entry which is preliminary data.</text>
</comment>
<protein>
    <submittedName>
        <fullName evidence="2">MarR family transcriptional regulator</fullName>
    </submittedName>
</protein>
<evidence type="ECO:0000259" key="1">
    <source>
        <dbReference type="SMART" id="SM00347"/>
    </source>
</evidence>
<dbReference type="AlphaFoldDB" id="A0A3E1NDZ8"/>
<dbReference type="SUPFAM" id="SSF46785">
    <property type="entry name" value="Winged helix' DNA-binding domain"/>
    <property type="match status" value="1"/>
</dbReference>
<proteinExistence type="predicted"/>
<dbReference type="Proteomes" id="UP000261284">
    <property type="component" value="Unassembled WGS sequence"/>
</dbReference>
<dbReference type="InterPro" id="IPR000835">
    <property type="entry name" value="HTH_MarR-typ"/>
</dbReference>
<dbReference type="Pfam" id="PF13463">
    <property type="entry name" value="HTH_27"/>
    <property type="match status" value="1"/>
</dbReference>
<dbReference type="InterPro" id="IPR036390">
    <property type="entry name" value="WH_DNA-bd_sf"/>
</dbReference>
<dbReference type="Gene3D" id="1.10.10.10">
    <property type="entry name" value="Winged helix-like DNA-binding domain superfamily/Winged helix DNA-binding domain"/>
    <property type="match status" value="1"/>
</dbReference>
<dbReference type="GO" id="GO:0003700">
    <property type="term" value="F:DNA-binding transcription factor activity"/>
    <property type="evidence" value="ECO:0007669"/>
    <property type="project" value="InterPro"/>
</dbReference>
<keyword evidence="3" id="KW-1185">Reference proteome</keyword>
<dbReference type="OrthoDB" id="961069at2"/>
<dbReference type="RefSeq" id="WP_116849358.1">
    <property type="nucleotide sequence ID" value="NZ_QTJU01000011.1"/>
</dbReference>
<dbReference type="InterPro" id="IPR036388">
    <property type="entry name" value="WH-like_DNA-bd_sf"/>
</dbReference>